<comment type="caution">
    <text evidence="11">The sequence shown here is derived from an EMBL/GenBank/DDBJ whole genome shotgun (WGS) entry which is preliminary data.</text>
</comment>
<dbReference type="Gene3D" id="1.20.1700.10">
    <property type="entry name" value="AF1104-like"/>
    <property type="match status" value="1"/>
</dbReference>
<evidence type="ECO:0000259" key="10">
    <source>
        <dbReference type="Pfam" id="PF01937"/>
    </source>
</evidence>
<evidence type="ECO:0000256" key="2">
    <source>
        <dbReference type="ARBA" id="ARBA00001967"/>
    </source>
</evidence>
<dbReference type="GO" id="GO:0005634">
    <property type="term" value="C:nucleus"/>
    <property type="evidence" value="ECO:0007669"/>
    <property type="project" value="TreeGrafter"/>
</dbReference>
<dbReference type="InterPro" id="IPR004567">
    <property type="entry name" value="Type_II_PanK"/>
</dbReference>
<feature type="domain" description="Damage-control phosphatase ARMT1-like metal-binding" evidence="10">
    <location>
        <begin position="474"/>
        <end position="739"/>
    </location>
</feature>
<reference evidence="11" key="1">
    <citation type="submission" date="2020-05" db="EMBL/GenBank/DDBJ databases">
        <title>Phylogenomic resolution of chytrid fungi.</title>
        <authorList>
            <person name="Stajich J.E."/>
            <person name="Amses K."/>
            <person name="Simmons R."/>
            <person name="Seto K."/>
            <person name="Myers J."/>
            <person name="Bonds A."/>
            <person name="Quandt C.A."/>
            <person name="Barry K."/>
            <person name="Liu P."/>
            <person name="Grigoriev I."/>
            <person name="Longcore J.E."/>
            <person name="James T.Y."/>
        </authorList>
    </citation>
    <scope>NUCLEOTIDE SEQUENCE</scope>
    <source>
        <strain evidence="11">JEL0379</strain>
    </source>
</reference>
<dbReference type="Pfam" id="PF03630">
    <property type="entry name" value="Fumble"/>
    <property type="match status" value="1"/>
</dbReference>
<keyword evidence="6" id="KW-0378">Hydrolase</keyword>
<accession>A0AAD5XR39</accession>
<evidence type="ECO:0000256" key="6">
    <source>
        <dbReference type="ARBA" id="ARBA00022801"/>
    </source>
</evidence>
<evidence type="ECO:0000256" key="4">
    <source>
        <dbReference type="ARBA" id="ARBA00022723"/>
    </source>
</evidence>
<dbReference type="FunFam" id="3.30.420.40:FF:000115">
    <property type="entry name" value="Pantothenate kinase PanK"/>
    <property type="match status" value="1"/>
</dbReference>
<evidence type="ECO:0000256" key="1">
    <source>
        <dbReference type="ARBA" id="ARBA00001936"/>
    </source>
</evidence>
<evidence type="ECO:0000313" key="12">
    <source>
        <dbReference type="Proteomes" id="UP001212152"/>
    </source>
</evidence>
<dbReference type="PANTHER" id="PTHR12280">
    <property type="entry name" value="PANTOTHENATE KINASE"/>
    <property type="match status" value="1"/>
</dbReference>
<dbReference type="PANTHER" id="PTHR12280:SF20">
    <property type="entry name" value="4'-PHOSPHOPANTETHEINE PHOSPHATASE"/>
    <property type="match status" value="1"/>
</dbReference>
<evidence type="ECO:0000313" key="11">
    <source>
        <dbReference type="EMBL" id="KAJ3179612.1"/>
    </source>
</evidence>
<dbReference type="GO" id="GO:0004594">
    <property type="term" value="F:pantothenate kinase activity"/>
    <property type="evidence" value="ECO:0007669"/>
    <property type="project" value="TreeGrafter"/>
</dbReference>
<dbReference type="GO" id="GO:0015937">
    <property type="term" value="P:coenzyme A biosynthetic process"/>
    <property type="evidence" value="ECO:0007669"/>
    <property type="project" value="UniProtKB-KW"/>
</dbReference>
<dbReference type="Gene3D" id="3.30.420.40">
    <property type="match status" value="1"/>
</dbReference>
<dbReference type="InterPro" id="IPR043129">
    <property type="entry name" value="ATPase_NBD"/>
</dbReference>
<evidence type="ECO:0000256" key="7">
    <source>
        <dbReference type="ARBA" id="ARBA00022840"/>
    </source>
</evidence>
<dbReference type="Gene3D" id="3.40.50.10880">
    <property type="entry name" value="Uncharacterised protein PF01937, DUF89, domain 3"/>
    <property type="match status" value="1"/>
</dbReference>
<name>A0AAD5XR39_9FUNG</name>
<dbReference type="EMBL" id="JADGJQ010000020">
    <property type="protein sequence ID" value="KAJ3179612.1"/>
    <property type="molecule type" value="Genomic_DNA"/>
</dbReference>
<keyword evidence="8" id="KW-0173">Coenzyme A biosynthesis</keyword>
<evidence type="ECO:0000256" key="3">
    <source>
        <dbReference type="ARBA" id="ARBA00022596"/>
    </source>
</evidence>
<evidence type="ECO:0000256" key="5">
    <source>
        <dbReference type="ARBA" id="ARBA00022741"/>
    </source>
</evidence>
<keyword evidence="12" id="KW-1185">Reference proteome</keyword>
<dbReference type="InterPro" id="IPR036075">
    <property type="entry name" value="ARMT-1-like_metal-bd_sf"/>
</dbReference>
<dbReference type="Gene3D" id="3.30.420.510">
    <property type="match status" value="1"/>
</dbReference>
<keyword evidence="9" id="KW-0464">Manganese</keyword>
<proteinExistence type="predicted"/>
<dbReference type="NCBIfam" id="TIGR00555">
    <property type="entry name" value="panK_eukar"/>
    <property type="match status" value="1"/>
</dbReference>
<comment type="cofactor">
    <cofactor evidence="2">
        <name>Ni(2+)</name>
        <dbReference type="ChEBI" id="CHEBI:49786"/>
    </cofactor>
</comment>
<keyword evidence="7" id="KW-0067">ATP-binding</keyword>
<dbReference type="GO" id="GO:0046872">
    <property type="term" value="F:metal ion binding"/>
    <property type="evidence" value="ECO:0007669"/>
    <property type="project" value="UniProtKB-KW"/>
</dbReference>
<dbReference type="SUPFAM" id="SSF53067">
    <property type="entry name" value="Actin-like ATPase domain"/>
    <property type="match status" value="2"/>
</dbReference>
<comment type="cofactor">
    <cofactor evidence="1">
        <name>Mn(2+)</name>
        <dbReference type="ChEBI" id="CHEBI:29035"/>
    </cofactor>
</comment>
<organism evidence="11 12">
    <name type="scientific">Geranomyces variabilis</name>
    <dbReference type="NCBI Taxonomy" id="109894"/>
    <lineage>
        <taxon>Eukaryota</taxon>
        <taxon>Fungi</taxon>
        <taxon>Fungi incertae sedis</taxon>
        <taxon>Chytridiomycota</taxon>
        <taxon>Chytridiomycota incertae sedis</taxon>
        <taxon>Chytridiomycetes</taxon>
        <taxon>Spizellomycetales</taxon>
        <taxon>Powellomycetaceae</taxon>
        <taxon>Geranomyces</taxon>
    </lineage>
</organism>
<evidence type="ECO:0000256" key="9">
    <source>
        <dbReference type="ARBA" id="ARBA00023211"/>
    </source>
</evidence>
<keyword evidence="5" id="KW-0547">Nucleotide-binding</keyword>
<dbReference type="Pfam" id="PF01937">
    <property type="entry name" value="ARMT1-like_dom"/>
    <property type="match status" value="1"/>
</dbReference>
<dbReference type="CDD" id="cd24123">
    <property type="entry name" value="ASKHA_NBD_PanK-II_Pank4"/>
    <property type="match status" value="1"/>
</dbReference>
<dbReference type="Proteomes" id="UP001212152">
    <property type="component" value="Unassembled WGS sequence"/>
</dbReference>
<protein>
    <recommendedName>
        <fullName evidence="10">Damage-control phosphatase ARMT1-like metal-binding domain-containing protein</fullName>
    </recommendedName>
</protein>
<evidence type="ECO:0000256" key="8">
    <source>
        <dbReference type="ARBA" id="ARBA00022993"/>
    </source>
</evidence>
<sequence>MNNHNLNLTDAAISEDRLEQQETRDIVFPHQLEDVAQIAVDIGGSLAKVVYFSRTPGAPGGRMNFVKFETQHIDQCVDFIYNVLYDAYHGQIPLEKRVIKATGGGAHKYYDLFREKLGVEMEREDEMECLITGLNFLVRQISSEVFTYDERRAESMQFESTPAELFPYLLVNIGSGVSILKVTSDTTYERISGTSLGGGTLWGLLSLLTDAKDYDEMLELSKAGDNKNVDMLVGDIYGGDYPKIGLKGSAIASSFGKVFKTPPEERKEKFKQEDISRSLLYLVSNNIGQIAYLNAQAHGVQRIYFSGFFIRGHPITMNTLSYAINFWSKGKIMALFLRHEGYLGAMGAFFRHSTQSTRIQSFKENFTRIEKISGSSLGAVGSLDEFPTNLAAFPLLQAAASYNPDTTDLSKSVPLQQYWFDLLDRNLASLTAIVLQHPGTPRSATDSATRASEFETMYRGHLRRLRQEPTAYGILSVRSLLDLREQCLREMGFNDVFAAVKEAENEAALAGLSILLDRLDALPDDGARIDALIANVLAGNMYDWGSTAVQELLRKGELDFDSARTRVGRPAEFDNTPQLKARLLLDNNTTTQLPYRKAMIFVDNSGADIVLGILPFARFLLSKNTYVILAANTSPSVNDVTADELRSLMRKISDPVLKLAWAQGKLKVVETGMSGPCLDLRRVGEEVVAACHGVDLVVVEGMGRAIHTNFRAEFKVDSVKIAVFKNPQVAKQLGANMYDGMVVFNAAQEP</sequence>
<dbReference type="GO" id="GO:0016787">
    <property type="term" value="F:hydrolase activity"/>
    <property type="evidence" value="ECO:0007669"/>
    <property type="project" value="UniProtKB-KW"/>
</dbReference>
<gene>
    <name evidence="11" type="ORF">HDU87_002818</name>
</gene>
<dbReference type="GO" id="GO:0005524">
    <property type="term" value="F:ATP binding"/>
    <property type="evidence" value="ECO:0007669"/>
    <property type="project" value="UniProtKB-KW"/>
</dbReference>
<dbReference type="AlphaFoldDB" id="A0AAD5XR39"/>
<dbReference type="GO" id="GO:0005829">
    <property type="term" value="C:cytosol"/>
    <property type="evidence" value="ECO:0007669"/>
    <property type="project" value="TreeGrafter"/>
</dbReference>
<keyword evidence="3" id="KW-0533">Nickel</keyword>
<dbReference type="SUPFAM" id="SSF111321">
    <property type="entry name" value="AF1104-like"/>
    <property type="match status" value="1"/>
</dbReference>
<dbReference type="InterPro" id="IPR035073">
    <property type="entry name" value="At2g17340_3_helix_bundle"/>
</dbReference>
<keyword evidence="4" id="KW-0479">Metal-binding</keyword>
<dbReference type="InterPro" id="IPR002791">
    <property type="entry name" value="ARMT1-like_metal-bd"/>
</dbReference>